<evidence type="ECO:0000256" key="6">
    <source>
        <dbReference type="ARBA" id="ARBA00023316"/>
    </source>
</evidence>
<evidence type="ECO:0000256" key="4">
    <source>
        <dbReference type="ARBA" id="ARBA00022960"/>
    </source>
</evidence>
<dbReference type="HOGENOM" id="CLU_102842_0_1_5"/>
<dbReference type="GO" id="GO:0071555">
    <property type="term" value="P:cell wall organization"/>
    <property type="evidence" value="ECO:0007669"/>
    <property type="project" value="UniProtKB-UniRule"/>
</dbReference>
<dbReference type="RefSeq" id="WP_007255805.1">
    <property type="nucleotide sequence ID" value="NZ_CH724107.1"/>
</dbReference>
<dbReference type="GO" id="GO:0004180">
    <property type="term" value="F:carboxypeptidase activity"/>
    <property type="evidence" value="ECO:0007669"/>
    <property type="project" value="UniProtKB-ARBA"/>
</dbReference>
<dbReference type="Gene3D" id="2.40.440.10">
    <property type="entry name" value="L,D-transpeptidase catalytic domain-like"/>
    <property type="match status" value="1"/>
</dbReference>
<evidence type="ECO:0000256" key="1">
    <source>
        <dbReference type="ARBA" id="ARBA00004752"/>
    </source>
</evidence>
<dbReference type="STRING" id="314256.OG2516_11426"/>
<dbReference type="UniPathway" id="UPA00219"/>
<feature type="chain" id="PRO_5004207344" description="L,D-TPase catalytic domain-containing protein" evidence="8">
    <location>
        <begin position="21"/>
        <end position="164"/>
    </location>
</feature>
<dbReference type="AlphaFoldDB" id="Q2CJR8"/>
<comment type="pathway">
    <text evidence="1 7">Cell wall biogenesis; peptidoglycan biosynthesis.</text>
</comment>
<dbReference type="OrthoDB" id="9809748at2"/>
<dbReference type="MEROPS" id="C82.A01"/>
<dbReference type="PANTHER" id="PTHR36699:SF1">
    <property type="entry name" value="L,D-TRANSPEPTIDASE YAFK-RELATED"/>
    <property type="match status" value="1"/>
</dbReference>
<reference evidence="10 11" key="1">
    <citation type="journal article" date="2010" name="J. Bacteriol.">
        <title>Genome sequences of Oceanicola granulosus HTCC2516(T) and Oceanicola batsensis HTCC2597(TDelta).</title>
        <authorList>
            <person name="Thrash J.C."/>
            <person name="Cho J.C."/>
            <person name="Vergin K.L."/>
            <person name="Giovannoni S.J."/>
        </authorList>
    </citation>
    <scope>NUCLEOTIDE SEQUENCE [LARGE SCALE GENOMIC DNA]</scope>
    <source>
        <strain evidence="11">ATCC BAA-861 / DSM 15982 / KCTC 12143 / HTCC2516</strain>
    </source>
</reference>
<comment type="caution">
    <text evidence="10">The sequence shown here is derived from an EMBL/GenBank/DDBJ whole genome shotgun (WGS) entry which is preliminary data.</text>
</comment>
<dbReference type="InterPro" id="IPR038063">
    <property type="entry name" value="Transpep_catalytic_dom"/>
</dbReference>
<evidence type="ECO:0000259" key="9">
    <source>
        <dbReference type="PROSITE" id="PS52029"/>
    </source>
</evidence>
<keyword evidence="5 7" id="KW-0573">Peptidoglycan synthesis</keyword>
<dbReference type="CDD" id="cd16913">
    <property type="entry name" value="YkuD_like"/>
    <property type="match status" value="1"/>
</dbReference>
<comment type="similarity">
    <text evidence="2">Belongs to the YkuD family.</text>
</comment>
<dbReference type="PANTHER" id="PTHR36699">
    <property type="entry name" value="LD-TRANSPEPTIDASE"/>
    <property type="match status" value="1"/>
</dbReference>
<feature type="active site" description="Nucleophile" evidence="7">
    <location>
        <position position="139"/>
    </location>
</feature>
<dbReference type="InterPro" id="IPR005490">
    <property type="entry name" value="LD_TPept_cat_dom"/>
</dbReference>
<protein>
    <recommendedName>
        <fullName evidence="9">L,D-TPase catalytic domain-containing protein</fullName>
    </recommendedName>
</protein>
<keyword evidence="6 7" id="KW-0961">Cell wall biogenesis/degradation</keyword>
<dbReference type="EMBL" id="AAOT01000001">
    <property type="protein sequence ID" value="EAR53071.1"/>
    <property type="molecule type" value="Genomic_DNA"/>
</dbReference>
<dbReference type="SUPFAM" id="SSF141523">
    <property type="entry name" value="L,D-transpeptidase catalytic domain-like"/>
    <property type="match status" value="1"/>
</dbReference>
<organism evidence="10 11">
    <name type="scientific">Oceanicola granulosus (strain ATCC BAA-861 / DSM 15982 / KCTC 12143 / HTCC2516)</name>
    <dbReference type="NCBI Taxonomy" id="314256"/>
    <lineage>
        <taxon>Bacteria</taxon>
        <taxon>Pseudomonadati</taxon>
        <taxon>Pseudomonadota</taxon>
        <taxon>Alphaproteobacteria</taxon>
        <taxon>Rhodobacterales</taxon>
        <taxon>Roseobacteraceae</taxon>
        <taxon>Oceanicola</taxon>
    </lineage>
</organism>
<proteinExistence type="inferred from homology"/>
<gene>
    <name evidence="10" type="ORF">OG2516_11426</name>
</gene>
<evidence type="ECO:0000256" key="7">
    <source>
        <dbReference type="PROSITE-ProRule" id="PRU01373"/>
    </source>
</evidence>
<keyword evidence="4 7" id="KW-0133">Cell shape</keyword>
<dbReference type="GO" id="GO:0008360">
    <property type="term" value="P:regulation of cell shape"/>
    <property type="evidence" value="ECO:0007669"/>
    <property type="project" value="UniProtKB-UniRule"/>
</dbReference>
<dbReference type="eggNOG" id="COG3034">
    <property type="taxonomic scope" value="Bacteria"/>
</dbReference>
<sequence length="164" mass="18141">MNAIRLVLLMVGLTLLASCAPSKFRTYNGPPVTSVQVWKTDRVMALMSGTRVLKTYDFEMGFAPQGHKYFEGDGRTPEGVYYIDRRNPNSDYHLSIGISYPDEEDIARALEAGLEPGGDIFIHGTPKLFADRTDWTAGCIAVSNDAVEEIYAMVQDGTPIVIYP</sequence>
<keyword evidence="11" id="KW-1185">Reference proteome</keyword>
<feature type="domain" description="L,D-TPase catalytic" evidence="9">
    <location>
        <begin position="33"/>
        <end position="163"/>
    </location>
</feature>
<evidence type="ECO:0000256" key="8">
    <source>
        <dbReference type="SAM" id="SignalP"/>
    </source>
</evidence>
<dbReference type="GO" id="GO:0009252">
    <property type="term" value="P:peptidoglycan biosynthetic process"/>
    <property type="evidence" value="ECO:0007669"/>
    <property type="project" value="UniProtKB-UniPathway"/>
</dbReference>
<name>Q2CJR8_OCEGH</name>
<feature type="active site" description="Proton donor/acceptor" evidence="7">
    <location>
        <position position="123"/>
    </location>
</feature>
<keyword evidence="3" id="KW-0808">Transferase</keyword>
<dbReference type="PROSITE" id="PS51257">
    <property type="entry name" value="PROKAR_LIPOPROTEIN"/>
    <property type="match status" value="1"/>
</dbReference>
<dbReference type="PROSITE" id="PS52029">
    <property type="entry name" value="LD_TPASE"/>
    <property type="match status" value="1"/>
</dbReference>
<dbReference type="Proteomes" id="UP000003635">
    <property type="component" value="Unassembled WGS sequence"/>
</dbReference>
<feature type="signal peptide" evidence="8">
    <location>
        <begin position="1"/>
        <end position="20"/>
    </location>
</feature>
<evidence type="ECO:0000256" key="3">
    <source>
        <dbReference type="ARBA" id="ARBA00022679"/>
    </source>
</evidence>
<keyword evidence="8" id="KW-0732">Signal</keyword>
<accession>Q2CJR8</accession>
<evidence type="ECO:0000313" key="10">
    <source>
        <dbReference type="EMBL" id="EAR53071.1"/>
    </source>
</evidence>
<evidence type="ECO:0000256" key="5">
    <source>
        <dbReference type="ARBA" id="ARBA00022984"/>
    </source>
</evidence>
<dbReference type="Pfam" id="PF03734">
    <property type="entry name" value="YkuD"/>
    <property type="match status" value="1"/>
</dbReference>
<evidence type="ECO:0000313" key="11">
    <source>
        <dbReference type="Proteomes" id="UP000003635"/>
    </source>
</evidence>
<dbReference type="GO" id="GO:0016740">
    <property type="term" value="F:transferase activity"/>
    <property type="evidence" value="ECO:0007669"/>
    <property type="project" value="UniProtKB-KW"/>
</dbReference>
<evidence type="ECO:0000256" key="2">
    <source>
        <dbReference type="ARBA" id="ARBA00005992"/>
    </source>
</evidence>